<keyword evidence="2" id="KW-0472">Membrane</keyword>
<dbReference type="AlphaFoldDB" id="A0A3M9MK03"/>
<feature type="compositionally biased region" description="Polar residues" evidence="1">
    <location>
        <begin position="81"/>
        <end position="93"/>
    </location>
</feature>
<dbReference type="EMBL" id="RJJQ01000001">
    <property type="protein sequence ID" value="RNI25203.1"/>
    <property type="molecule type" value="Genomic_DNA"/>
</dbReference>
<organism evidence="4 5">
    <name type="scientific">Flexivirga caeni</name>
    <dbReference type="NCBI Taxonomy" id="2294115"/>
    <lineage>
        <taxon>Bacteria</taxon>
        <taxon>Bacillati</taxon>
        <taxon>Actinomycetota</taxon>
        <taxon>Actinomycetes</taxon>
        <taxon>Micrococcales</taxon>
        <taxon>Dermacoccaceae</taxon>
        <taxon>Flexivirga</taxon>
    </lineage>
</organism>
<keyword evidence="5" id="KW-1185">Reference proteome</keyword>
<evidence type="ECO:0000313" key="5">
    <source>
        <dbReference type="Proteomes" id="UP000271678"/>
    </source>
</evidence>
<comment type="caution">
    <text evidence="4">The sequence shown here is derived from an EMBL/GenBank/DDBJ whole genome shotgun (WGS) entry which is preliminary data.</text>
</comment>
<accession>A0A3M9MK03</accession>
<proteinExistence type="predicted"/>
<feature type="compositionally biased region" description="Low complexity" evidence="1">
    <location>
        <begin position="63"/>
        <end position="80"/>
    </location>
</feature>
<reference evidence="4 5" key="1">
    <citation type="submission" date="2018-11" db="EMBL/GenBank/DDBJ databases">
        <title>Draft genome of Simplicispira Flexivirga sp. BO-16.</title>
        <authorList>
            <person name="Im W.T."/>
        </authorList>
    </citation>
    <scope>NUCLEOTIDE SEQUENCE [LARGE SCALE GENOMIC DNA]</scope>
    <source>
        <strain evidence="4 5">BO-16</strain>
    </source>
</reference>
<evidence type="ECO:0000256" key="1">
    <source>
        <dbReference type="SAM" id="MobiDB-lite"/>
    </source>
</evidence>
<evidence type="ECO:0000313" key="4">
    <source>
        <dbReference type="EMBL" id="RNI25203.1"/>
    </source>
</evidence>
<feature type="transmembrane region" description="Helical" evidence="2">
    <location>
        <begin position="167"/>
        <end position="187"/>
    </location>
</feature>
<evidence type="ECO:0000259" key="3">
    <source>
        <dbReference type="Pfam" id="PF26056"/>
    </source>
</evidence>
<dbReference type="InterPro" id="IPR058330">
    <property type="entry name" value="DUF8017"/>
</dbReference>
<feature type="compositionally biased region" description="Low complexity" evidence="1">
    <location>
        <begin position="43"/>
        <end position="54"/>
    </location>
</feature>
<gene>
    <name evidence="4" type="ORF">EFY87_00730</name>
</gene>
<dbReference type="Pfam" id="PF26056">
    <property type="entry name" value="DUF8017"/>
    <property type="match status" value="1"/>
</dbReference>
<name>A0A3M9MK03_9MICO</name>
<feature type="domain" description="DUF8017" evidence="3">
    <location>
        <begin position="224"/>
        <end position="414"/>
    </location>
</feature>
<dbReference type="Proteomes" id="UP000271678">
    <property type="component" value="Unassembled WGS sequence"/>
</dbReference>
<protein>
    <recommendedName>
        <fullName evidence="3">DUF8017 domain-containing protein</fullName>
    </recommendedName>
</protein>
<keyword evidence="2" id="KW-0812">Transmembrane</keyword>
<feature type="region of interest" description="Disordered" evidence="1">
    <location>
        <begin position="1"/>
        <end position="141"/>
    </location>
</feature>
<feature type="compositionally biased region" description="Low complexity" evidence="1">
    <location>
        <begin position="94"/>
        <end position="113"/>
    </location>
</feature>
<keyword evidence="2" id="KW-1133">Transmembrane helix</keyword>
<evidence type="ECO:0000256" key="2">
    <source>
        <dbReference type="SAM" id="Phobius"/>
    </source>
</evidence>
<sequence>MRLGSLSDVSNQGDGQGPGPDERPEQGPPGNPGAQPLPGRPGGHQLPGQGAPQQQPGPPQQQPAPQAQQPGGSAPAGNAGEQWNNPGGQQTWSGGEQPWTGGQPQPWTTGGQEPQPPSWSTGETGPNVGPTMGNPQSSYYDQFSAASGEGVVVPSKGGGGGGGRGKVLIGAAAALVVVIAAVAIFALTRGDNSPKKAAATPSTSSLPPVTATTWVNPTVAAGQRALKPGWQAQQADDNRGIFDVPKNSEWTLSASDTLFGYDDNKGNPLVVTKAPAQFAVGFCPSAKTDQTAWLGLVNVGKRDPSDAGPDVAQRTADAIALKNNGSKAKESPMSPAKQIKVDQGTIPALEYTITTAVGTPNACEKGKQYEVRTVTFSAGGKSYQLVSVRLLGAPAGKELSASLLDEIFTTFRPSN</sequence>